<dbReference type="Proteomes" id="UP000031563">
    <property type="component" value="Unassembled WGS sequence"/>
</dbReference>
<accession>A0A0F5HMF0</accession>
<feature type="transmembrane region" description="Helical" evidence="1">
    <location>
        <begin position="21"/>
        <end position="42"/>
    </location>
</feature>
<comment type="caution">
    <text evidence="2">The sequence shown here is derived from an EMBL/GenBank/DDBJ whole genome shotgun (WGS) entry which is preliminary data.</text>
</comment>
<evidence type="ECO:0000256" key="1">
    <source>
        <dbReference type="SAM" id="Phobius"/>
    </source>
</evidence>
<keyword evidence="1" id="KW-1133">Transmembrane helix</keyword>
<keyword evidence="1" id="KW-0812">Transmembrane</keyword>
<keyword evidence="1" id="KW-0472">Membrane</keyword>
<protein>
    <submittedName>
        <fullName evidence="2">Uncharacterized protein</fullName>
    </submittedName>
</protein>
<evidence type="ECO:0000313" key="3">
    <source>
        <dbReference type="Proteomes" id="UP000031563"/>
    </source>
</evidence>
<sequence>MVFGLLLIIILERNMKERLRCCVFLVPVIGLGLLGYTVLFYLTTIEAIY</sequence>
<dbReference type="EMBL" id="JWIR02000088">
    <property type="protein sequence ID" value="KKB34210.1"/>
    <property type="molecule type" value="Genomic_DNA"/>
</dbReference>
<evidence type="ECO:0000313" key="2">
    <source>
        <dbReference type="EMBL" id="KKB34210.1"/>
    </source>
</evidence>
<name>A0A0F5HMF0_BACTR</name>
<proteinExistence type="predicted"/>
<organism evidence="2 3">
    <name type="scientific">Bacillus thermotolerans</name>
    <name type="common">Quasibacillus thermotolerans</name>
    <dbReference type="NCBI Taxonomy" id="1221996"/>
    <lineage>
        <taxon>Bacteria</taxon>
        <taxon>Bacillati</taxon>
        <taxon>Bacillota</taxon>
        <taxon>Bacilli</taxon>
        <taxon>Bacillales</taxon>
        <taxon>Bacillaceae</taxon>
        <taxon>Bacillus</taxon>
    </lineage>
</organism>
<keyword evidence="3" id="KW-1185">Reference proteome</keyword>
<reference evidence="2" key="1">
    <citation type="submission" date="2015-02" db="EMBL/GenBank/DDBJ databases">
        <title>Genome Assembly of Bacillaceae bacterium MTCC 8252.</title>
        <authorList>
            <person name="Verma A."/>
            <person name="Khatri I."/>
            <person name="Mual P."/>
            <person name="Subramanian S."/>
            <person name="Krishnamurthi S."/>
        </authorList>
    </citation>
    <scope>NUCLEOTIDE SEQUENCE [LARGE SCALE GENOMIC DNA]</scope>
    <source>
        <strain evidence="2">MTCC 8252</strain>
    </source>
</reference>
<dbReference type="AlphaFoldDB" id="A0A0F5HMF0"/>
<gene>
    <name evidence="2" type="ORF">QY95_04016</name>
</gene>